<dbReference type="PANTHER" id="PTHR10629:SF50">
    <property type="entry name" value="DNA (CYTOSINE-5)-METHYLTRANSFERASE CMT3"/>
    <property type="match status" value="1"/>
</dbReference>
<dbReference type="GO" id="GO:0003677">
    <property type="term" value="F:DNA binding"/>
    <property type="evidence" value="ECO:0007669"/>
    <property type="project" value="TreeGrafter"/>
</dbReference>
<comment type="catalytic activity">
    <reaction evidence="7">
        <text>a 2'-deoxycytidine in DNA + S-adenosyl-L-methionine = a 5-methyl-2'-deoxycytidine in DNA + S-adenosyl-L-homocysteine + H(+)</text>
        <dbReference type="Rhea" id="RHEA:13681"/>
        <dbReference type="Rhea" id="RHEA-COMP:11369"/>
        <dbReference type="Rhea" id="RHEA-COMP:11370"/>
        <dbReference type="ChEBI" id="CHEBI:15378"/>
        <dbReference type="ChEBI" id="CHEBI:57856"/>
        <dbReference type="ChEBI" id="CHEBI:59789"/>
        <dbReference type="ChEBI" id="CHEBI:85452"/>
        <dbReference type="ChEBI" id="CHEBI:85454"/>
        <dbReference type="EC" id="2.1.1.37"/>
    </reaction>
</comment>
<protein>
    <recommendedName>
        <fullName evidence="7">Cytosine-specific methyltransferase</fullName>
        <ecNumber evidence="7">2.1.1.37</ecNumber>
    </recommendedName>
</protein>
<dbReference type="InterPro" id="IPR001525">
    <property type="entry name" value="C5_MeTfrase"/>
</dbReference>
<evidence type="ECO:0000256" key="2">
    <source>
        <dbReference type="ARBA" id="ARBA00022679"/>
    </source>
</evidence>
<dbReference type="GO" id="GO:0044027">
    <property type="term" value="P:negative regulation of gene expression via chromosomal CpG island methylation"/>
    <property type="evidence" value="ECO:0007669"/>
    <property type="project" value="TreeGrafter"/>
</dbReference>
<dbReference type="Gene3D" id="3.40.50.150">
    <property type="entry name" value="Vaccinia Virus protein VP39"/>
    <property type="match status" value="1"/>
</dbReference>
<dbReference type="InterPro" id="IPR018117">
    <property type="entry name" value="C5_DNA_meth_AS"/>
</dbReference>
<comment type="similarity">
    <text evidence="5 6">Belongs to the class I-like SAM-binding methyltransferase superfamily. C5-methyltransferase family.</text>
</comment>
<sequence length="388" mass="42208">MRSHSVLGLFAGIGGLELGLHQAGLTGPTQLYECWSSAQSVLVEWFPQAELHDDVLALEDLGDADVVTAGFPCTDLSQAGRTAGLQGSASGLIRHVLELLQSSRPEWLLVENVPNMLRLGRGSAIREITRALEAVGYDWAYRTIDSRSFGLPQRRKRVYLLASAVHDPAAVLFREDDPSEEPDGGAEGASHDSAYGFYWTEGNRGVGWARDAVPTLKGSTTVSIPSPPAIWVVDDEPGRRIVRPSIEAAEVLQGFPAGWTAKAPTRDRWKLVGNAVSVPVAKWIGEGLLTGDDFPADGYAKAPRLTGTVWPQAACHVDGKSWDVAVSEWPRSPTTSYVHLVNVLEQHGSEALSHRATRGFRDRLRRSSLKYEPAFMAALDEHVSLTRS</sequence>
<dbReference type="Pfam" id="PF00145">
    <property type="entry name" value="DNA_methylase"/>
    <property type="match status" value="1"/>
</dbReference>
<proteinExistence type="inferred from homology"/>
<evidence type="ECO:0000256" key="1">
    <source>
        <dbReference type="ARBA" id="ARBA00022603"/>
    </source>
</evidence>
<dbReference type="InterPro" id="IPR029063">
    <property type="entry name" value="SAM-dependent_MTases_sf"/>
</dbReference>
<accession>A0A521F174</accession>
<dbReference type="InterPro" id="IPR050390">
    <property type="entry name" value="C5-Methyltransferase"/>
</dbReference>
<dbReference type="GO" id="GO:0003886">
    <property type="term" value="F:DNA (cytosine-5-)-methyltransferase activity"/>
    <property type="evidence" value="ECO:0007669"/>
    <property type="project" value="UniProtKB-EC"/>
</dbReference>
<keyword evidence="3 5" id="KW-0949">S-adenosyl-L-methionine</keyword>
<dbReference type="RefSeq" id="WP_221888239.1">
    <property type="nucleotide sequence ID" value="NZ_FXTJ01000006.1"/>
</dbReference>
<dbReference type="GO" id="GO:0032259">
    <property type="term" value="P:methylation"/>
    <property type="evidence" value="ECO:0007669"/>
    <property type="project" value="UniProtKB-KW"/>
</dbReference>
<evidence type="ECO:0000256" key="7">
    <source>
        <dbReference type="RuleBase" id="RU000417"/>
    </source>
</evidence>
<dbReference type="EMBL" id="FXTJ01000006">
    <property type="protein sequence ID" value="SMO89200.1"/>
    <property type="molecule type" value="Genomic_DNA"/>
</dbReference>
<dbReference type="PANTHER" id="PTHR10629">
    <property type="entry name" value="CYTOSINE-SPECIFIC METHYLTRANSFERASE"/>
    <property type="match status" value="1"/>
</dbReference>
<keyword evidence="4" id="KW-0680">Restriction system</keyword>
<feature type="active site" evidence="5">
    <location>
        <position position="73"/>
    </location>
</feature>
<dbReference type="NCBIfam" id="TIGR00675">
    <property type="entry name" value="dcm"/>
    <property type="match status" value="1"/>
</dbReference>
<evidence type="ECO:0000256" key="5">
    <source>
        <dbReference type="PROSITE-ProRule" id="PRU01016"/>
    </source>
</evidence>
<evidence type="ECO:0000313" key="9">
    <source>
        <dbReference type="Proteomes" id="UP000317484"/>
    </source>
</evidence>
<dbReference type="SUPFAM" id="SSF53335">
    <property type="entry name" value="S-adenosyl-L-methionine-dependent methyltransferases"/>
    <property type="match status" value="1"/>
</dbReference>
<keyword evidence="2 5" id="KW-0808">Transferase</keyword>
<gene>
    <name evidence="8" type="ORF">SAMN06273567_106158</name>
</gene>
<keyword evidence="1 5" id="KW-0489">Methyltransferase</keyword>
<dbReference type="PROSITE" id="PS00095">
    <property type="entry name" value="C5_MTASE_2"/>
    <property type="match status" value="1"/>
</dbReference>
<dbReference type="Proteomes" id="UP000317484">
    <property type="component" value="Unassembled WGS sequence"/>
</dbReference>
<dbReference type="PROSITE" id="PS00094">
    <property type="entry name" value="C5_MTASE_1"/>
    <property type="match status" value="1"/>
</dbReference>
<name>A0A521F174_9ACTN</name>
<keyword evidence="9" id="KW-1185">Reference proteome</keyword>
<dbReference type="PROSITE" id="PS51679">
    <property type="entry name" value="SAM_MT_C5"/>
    <property type="match status" value="1"/>
</dbReference>
<dbReference type="PRINTS" id="PR00105">
    <property type="entry name" value="C5METTRFRASE"/>
</dbReference>
<organism evidence="8 9">
    <name type="scientific">Geodermatophilus aquaeductus</name>
    <dbReference type="NCBI Taxonomy" id="1564161"/>
    <lineage>
        <taxon>Bacteria</taxon>
        <taxon>Bacillati</taxon>
        <taxon>Actinomycetota</taxon>
        <taxon>Actinomycetes</taxon>
        <taxon>Geodermatophilales</taxon>
        <taxon>Geodermatophilaceae</taxon>
        <taxon>Geodermatophilus</taxon>
    </lineage>
</organism>
<reference evidence="8 9" key="1">
    <citation type="submission" date="2017-05" db="EMBL/GenBank/DDBJ databases">
        <authorList>
            <person name="Varghese N."/>
            <person name="Submissions S."/>
        </authorList>
    </citation>
    <scope>NUCLEOTIDE SEQUENCE [LARGE SCALE GENOMIC DNA]</scope>
    <source>
        <strain evidence="8 9">DSM 46834</strain>
    </source>
</reference>
<evidence type="ECO:0000256" key="6">
    <source>
        <dbReference type="RuleBase" id="RU000416"/>
    </source>
</evidence>
<evidence type="ECO:0000256" key="3">
    <source>
        <dbReference type="ARBA" id="ARBA00022691"/>
    </source>
</evidence>
<dbReference type="EC" id="2.1.1.37" evidence="7"/>
<dbReference type="InterPro" id="IPR031303">
    <property type="entry name" value="C5_meth_CS"/>
</dbReference>
<dbReference type="AlphaFoldDB" id="A0A521F174"/>
<evidence type="ECO:0000313" key="8">
    <source>
        <dbReference type="EMBL" id="SMO89200.1"/>
    </source>
</evidence>
<evidence type="ECO:0000256" key="4">
    <source>
        <dbReference type="ARBA" id="ARBA00022747"/>
    </source>
</evidence>
<dbReference type="GO" id="GO:0009307">
    <property type="term" value="P:DNA restriction-modification system"/>
    <property type="evidence" value="ECO:0007669"/>
    <property type="project" value="UniProtKB-KW"/>
</dbReference>